<keyword evidence="5 13" id="KW-0328">Glycosyltransferase</keyword>
<dbReference type="GO" id="GO:0008713">
    <property type="term" value="F:ADP-heptose-lipopolysaccharide heptosyltransferase activity"/>
    <property type="evidence" value="ECO:0007669"/>
    <property type="project" value="TreeGrafter"/>
</dbReference>
<evidence type="ECO:0000256" key="12">
    <source>
        <dbReference type="ARBA" id="ARBA00049201"/>
    </source>
</evidence>
<protein>
    <recommendedName>
        <fullName evidence="10">Lipopolysaccharide heptosyltransferase 1</fullName>
        <ecNumber evidence="9">2.4.99.23</ecNumber>
    </recommendedName>
    <alternativeName>
        <fullName evidence="11">ADP-heptose:lipopolysaccharide heptosyltransferase I</fullName>
    </alternativeName>
</protein>
<comment type="caution">
    <text evidence="13">The sequence shown here is derived from an EMBL/GenBank/DDBJ whole genome shotgun (WGS) entry which is preliminary data.</text>
</comment>
<evidence type="ECO:0000256" key="4">
    <source>
        <dbReference type="ARBA" id="ARBA00022519"/>
    </source>
</evidence>
<evidence type="ECO:0000256" key="3">
    <source>
        <dbReference type="ARBA" id="ARBA00022475"/>
    </source>
</evidence>
<accession>A0A840UIC5</accession>
<proteinExistence type="predicted"/>
<dbReference type="Gene3D" id="3.40.50.2000">
    <property type="entry name" value="Glycogen Phosphorylase B"/>
    <property type="match status" value="2"/>
</dbReference>
<evidence type="ECO:0000256" key="5">
    <source>
        <dbReference type="ARBA" id="ARBA00022676"/>
    </source>
</evidence>
<dbReference type="RefSeq" id="WP_183860388.1">
    <property type="nucleotide sequence ID" value="NZ_JACHFH010000010.1"/>
</dbReference>
<keyword evidence="14" id="KW-1185">Reference proteome</keyword>
<keyword evidence="7" id="KW-0448">Lipopolysaccharide biosynthesis</keyword>
<dbReference type="AlphaFoldDB" id="A0A840UIC5"/>
<evidence type="ECO:0000256" key="2">
    <source>
        <dbReference type="ARBA" id="ARBA00004713"/>
    </source>
</evidence>
<evidence type="ECO:0000256" key="7">
    <source>
        <dbReference type="ARBA" id="ARBA00022985"/>
    </source>
</evidence>
<evidence type="ECO:0000256" key="11">
    <source>
        <dbReference type="ARBA" id="ARBA00044330"/>
    </source>
</evidence>
<dbReference type="GO" id="GO:0005829">
    <property type="term" value="C:cytosol"/>
    <property type="evidence" value="ECO:0007669"/>
    <property type="project" value="TreeGrafter"/>
</dbReference>
<evidence type="ECO:0000313" key="14">
    <source>
        <dbReference type="Proteomes" id="UP000559117"/>
    </source>
</evidence>
<dbReference type="EMBL" id="JACHFH010000010">
    <property type="protein sequence ID" value="MBB5335930.1"/>
    <property type="molecule type" value="Genomic_DNA"/>
</dbReference>
<dbReference type="NCBIfam" id="TIGR02193">
    <property type="entry name" value="heptsyl_trn_I"/>
    <property type="match status" value="1"/>
</dbReference>
<dbReference type="SUPFAM" id="SSF53756">
    <property type="entry name" value="UDP-Glycosyltransferase/glycogen phosphorylase"/>
    <property type="match status" value="1"/>
</dbReference>
<evidence type="ECO:0000256" key="6">
    <source>
        <dbReference type="ARBA" id="ARBA00022679"/>
    </source>
</evidence>
<organism evidence="13 14">
    <name type="scientific">Pectinatus brassicae</name>
    <dbReference type="NCBI Taxonomy" id="862415"/>
    <lineage>
        <taxon>Bacteria</taxon>
        <taxon>Bacillati</taxon>
        <taxon>Bacillota</taxon>
        <taxon>Negativicutes</taxon>
        <taxon>Selenomonadales</taxon>
        <taxon>Selenomonadaceae</taxon>
        <taxon>Pectinatus</taxon>
    </lineage>
</organism>
<dbReference type="GO" id="GO:0009244">
    <property type="term" value="P:lipopolysaccharide core region biosynthetic process"/>
    <property type="evidence" value="ECO:0007669"/>
    <property type="project" value="InterPro"/>
</dbReference>
<gene>
    <name evidence="13" type="ORF">HNR32_001074</name>
</gene>
<name>A0A840UIC5_9FIRM</name>
<dbReference type="InterPro" id="IPR051199">
    <property type="entry name" value="LPS_LOS_Heptosyltrfase"/>
</dbReference>
<evidence type="ECO:0000256" key="10">
    <source>
        <dbReference type="ARBA" id="ARBA00044190"/>
    </source>
</evidence>
<dbReference type="EC" id="2.4.99.23" evidence="9"/>
<dbReference type="PANTHER" id="PTHR30160:SF1">
    <property type="entry name" value="LIPOPOLYSACCHARIDE 1,2-N-ACETYLGLUCOSAMINETRANSFERASE-RELATED"/>
    <property type="match status" value="1"/>
</dbReference>
<evidence type="ECO:0000256" key="9">
    <source>
        <dbReference type="ARBA" id="ARBA00044041"/>
    </source>
</evidence>
<dbReference type="Proteomes" id="UP000559117">
    <property type="component" value="Unassembled WGS sequence"/>
</dbReference>
<comment type="pathway">
    <text evidence="2">Bacterial outer membrane biogenesis; LPS core biosynthesis.</text>
</comment>
<keyword evidence="8" id="KW-0472">Membrane</keyword>
<evidence type="ECO:0000256" key="1">
    <source>
        <dbReference type="ARBA" id="ARBA00004515"/>
    </source>
</evidence>
<dbReference type="PANTHER" id="PTHR30160">
    <property type="entry name" value="TETRAACYLDISACCHARIDE 4'-KINASE-RELATED"/>
    <property type="match status" value="1"/>
</dbReference>
<sequence>MTKNILIIKLSAIGDVIHALPTAAAIKETWPNSHITWVVSPVALDIVRNSPAIDDIIVFERKKLNSLSSFLKYIKPFSAQLNKRHYDICIDLQGLLKSAVIAFLSHADKKIGYVNMREGSGFISKAVKGPNYNGHIVERYLDTVRYLGCAPQNIDFPLGITNTDTHNAQQILFANNILPTNKYLTLVIGANWSNKRWPTKYFSQIVDWCNTNDIVPILTGAGSIDKNLAKLIQDTAQTKAVNLVNSTSLKELAYIIKNSVAVIGGDTGNLHIAAALKTPAIMIMGPTDANRNGLYQQTQNVLEVPYECKHCWKRKCKFNRDCLSIIKPDMVIQKLQTIINLSK</sequence>
<evidence type="ECO:0000256" key="8">
    <source>
        <dbReference type="ARBA" id="ARBA00023136"/>
    </source>
</evidence>
<comment type="subcellular location">
    <subcellularLocation>
        <location evidence="1">Cell inner membrane</location>
        <topology evidence="1">Peripheral membrane protein</topology>
        <orientation evidence="1">Cytoplasmic side</orientation>
    </subcellularLocation>
</comment>
<dbReference type="InterPro" id="IPR002201">
    <property type="entry name" value="Glyco_trans_9"/>
</dbReference>
<reference evidence="13 14" key="1">
    <citation type="submission" date="2020-08" db="EMBL/GenBank/DDBJ databases">
        <title>Genomic Encyclopedia of Type Strains, Phase IV (KMG-IV): sequencing the most valuable type-strain genomes for metagenomic binning, comparative biology and taxonomic classification.</title>
        <authorList>
            <person name="Goeker M."/>
        </authorList>
    </citation>
    <scope>NUCLEOTIDE SEQUENCE [LARGE SCALE GENOMIC DNA]</scope>
    <source>
        <strain evidence="13 14">DSM 24661</strain>
    </source>
</reference>
<comment type="catalytic activity">
    <reaction evidence="12">
        <text>an alpha-Kdo-(2-&gt;4)-alpha-Kdo-(2-&gt;6)-lipid A + ADP-L-glycero-beta-D-manno-heptose = an L-alpha-D-Hep-(1-&gt;5)-[alpha-Kdo-(2-&gt;4)]-alpha-Kdo-(2-&gt;6)-lipid A + ADP + H(+)</text>
        <dbReference type="Rhea" id="RHEA:74067"/>
        <dbReference type="ChEBI" id="CHEBI:15378"/>
        <dbReference type="ChEBI" id="CHEBI:61506"/>
        <dbReference type="ChEBI" id="CHEBI:176431"/>
        <dbReference type="ChEBI" id="CHEBI:193068"/>
        <dbReference type="ChEBI" id="CHEBI:456216"/>
        <dbReference type="EC" id="2.4.99.23"/>
    </reaction>
</comment>
<dbReference type="Pfam" id="PF01075">
    <property type="entry name" value="Glyco_transf_9"/>
    <property type="match status" value="1"/>
</dbReference>
<dbReference type="GO" id="GO:0005886">
    <property type="term" value="C:plasma membrane"/>
    <property type="evidence" value="ECO:0007669"/>
    <property type="project" value="UniProtKB-SubCell"/>
</dbReference>
<keyword evidence="4" id="KW-0997">Cell inner membrane</keyword>
<dbReference type="CDD" id="cd03789">
    <property type="entry name" value="GT9_LPS_heptosyltransferase"/>
    <property type="match status" value="1"/>
</dbReference>
<keyword evidence="6 13" id="KW-0808">Transferase</keyword>
<keyword evidence="3" id="KW-1003">Cell membrane</keyword>
<evidence type="ECO:0000313" key="13">
    <source>
        <dbReference type="EMBL" id="MBB5335930.1"/>
    </source>
</evidence>
<dbReference type="InterPro" id="IPR011908">
    <property type="entry name" value="LipoPS_heptosylTferase-I"/>
</dbReference>